<dbReference type="InterPro" id="IPR013785">
    <property type="entry name" value="Aldolase_TIM"/>
</dbReference>
<keyword evidence="2 11" id="KW-0963">Cytoplasm</keyword>
<evidence type="ECO:0000256" key="7">
    <source>
        <dbReference type="ARBA" id="ARBA00022857"/>
    </source>
</evidence>
<comment type="catalytic activity">
    <reaction evidence="11">
        <text>isopentenyl diphosphate = dimethylallyl diphosphate</text>
        <dbReference type="Rhea" id="RHEA:23284"/>
        <dbReference type="ChEBI" id="CHEBI:57623"/>
        <dbReference type="ChEBI" id="CHEBI:128769"/>
        <dbReference type="EC" id="5.3.3.2"/>
    </reaction>
</comment>
<dbReference type="EMBL" id="CP033433">
    <property type="protein sequence ID" value="AYQ73252.1"/>
    <property type="molecule type" value="Genomic_DNA"/>
</dbReference>
<comment type="cofactor">
    <cofactor evidence="1 11">
        <name>FMN</name>
        <dbReference type="ChEBI" id="CHEBI:58210"/>
    </cofactor>
</comment>
<evidence type="ECO:0000256" key="5">
    <source>
        <dbReference type="ARBA" id="ARBA00022723"/>
    </source>
</evidence>
<dbReference type="PANTHER" id="PTHR43665">
    <property type="entry name" value="ISOPENTENYL-DIPHOSPHATE DELTA-ISOMERASE"/>
    <property type="match status" value="1"/>
</dbReference>
<dbReference type="GO" id="GO:0070402">
    <property type="term" value="F:NADPH binding"/>
    <property type="evidence" value="ECO:0007669"/>
    <property type="project" value="UniProtKB-UniRule"/>
</dbReference>
<feature type="binding site" evidence="11">
    <location>
        <begin position="14"/>
        <end position="15"/>
    </location>
    <ligand>
        <name>substrate</name>
    </ligand>
</feature>
<dbReference type="GO" id="GO:0010181">
    <property type="term" value="F:FMN binding"/>
    <property type="evidence" value="ECO:0007669"/>
    <property type="project" value="UniProtKB-UniRule"/>
</dbReference>
<dbReference type="NCBIfam" id="TIGR02151">
    <property type="entry name" value="IPP_isom_2"/>
    <property type="match status" value="1"/>
</dbReference>
<feature type="binding site" evidence="11">
    <location>
        <position position="72"/>
    </location>
    <ligand>
        <name>FMN</name>
        <dbReference type="ChEBI" id="CHEBI:58210"/>
    </ligand>
</feature>
<comment type="subcellular location">
    <subcellularLocation>
        <location evidence="11">Cytoplasm</location>
    </subcellularLocation>
</comment>
<dbReference type="GO" id="GO:0016491">
    <property type="term" value="F:oxidoreductase activity"/>
    <property type="evidence" value="ECO:0007669"/>
    <property type="project" value="InterPro"/>
</dbReference>
<evidence type="ECO:0000313" key="14">
    <source>
        <dbReference type="Proteomes" id="UP000269097"/>
    </source>
</evidence>
<comment type="subunit">
    <text evidence="10 11">Homooctamer. Dimer of tetramers.</text>
</comment>
<comment type="function">
    <text evidence="11">Involved in the biosynthesis of isoprenoids. Catalyzes the 1,3-allylic rearrangement of the homoallylic substrate isopentenyl (IPP) to its allylic isomer, dimethylallyl diphosphate (DMAPP).</text>
</comment>
<keyword evidence="8 11" id="KW-0414">Isoprene biosynthesis</keyword>
<feature type="binding site" evidence="11">
    <location>
        <position position="166"/>
    </location>
    <ligand>
        <name>substrate</name>
    </ligand>
</feature>
<evidence type="ECO:0000256" key="3">
    <source>
        <dbReference type="ARBA" id="ARBA00022630"/>
    </source>
</evidence>
<evidence type="ECO:0000256" key="4">
    <source>
        <dbReference type="ARBA" id="ARBA00022643"/>
    </source>
</evidence>
<feature type="binding site" evidence="11">
    <location>
        <begin position="278"/>
        <end position="280"/>
    </location>
    <ligand>
        <name>FMN</name>
        <dbReference type="ChEBI" id="CHEBI:58210"/>
    </ligand>
</feature>
<evidence type="ECO:0000259" key="12">
    <source>
        <dbReference type="Pfam" id="PF01070"/>
    </source>
</evidence>
<dbReference type="GO" id="GO:0005737">
    <property type="term" value="C:cytoplasm"/>
    <property type="evidence" value="ECO:0007669"/>
    <property type="project" value="UniProtKB-SubCell"/>
</dbReference>
<evidence type="ECO:0000256" key="11">
    <source>
        <dbReference type="HAMAP-Rule" id="MF_00354"/>
    </source>
</evidence>
<protein>
    <recommendedName>
        <fullName evidence="11">Isopentenyl-diphosphate delta-isomerase</fullName>
        <shortName evidence="11">IPP isomerase</shortName>
        <ecNumber evidence="11">5.3.3.2</ecNumber>
    </recommendedName>
    <alternativeName>
        <fullName evidence="11">Isopentenyl diphosphate:dimethylallyl diphosphate isomerase</fullName>
    </alternativeName>
    <alternativeName>
        <fullName evidence="11">Isopentenyl pyrophosphate isomerase</fullName>
    </alternativeName>
    <alternativeName>
        <fullName evidence="11">Type 2 isopentenyl diphosphate isomerase</fullName>
        <shortName evidence="11">IDI-2</shortName>
    </alternativeName>
</protein>
<dbReference type="InterPro" id="IPR000262">
    <property type="entry name" value="FMN-dep_DH"/>
</dbReference>
<sequence length="356" mass="38415">MTAMETGSDRTSRRKAEHIRICLEEAVQGRGVSTGLENYRLRHAAFPEMAFSDVRIETVFLGKTVRTPLLISSMTGGTGEAGEVNRRFAEAAEARGWAMGLGSMRAALEKEELAATFRVRREAPTIPILANIGGVQLNCGIGPDDCLRAVEMAEADALVIHMNALQEVFQPGGDTDFRGLYKRVEEVCKRLPVPVGIKEVGWGIDGAAARRLAEAGAAFIDVAGAGGTSWSQVEKFRQADPLLREAAEAFADWGMPTADCLLEIRRKLPDMPLIASGGLRNGVDAAKAIALGGDMAGFGRSLLKEAATGGDVQGRLERVESELRIAMFASGARELRDLRAPGMIRDKRIWESFGEE</sequence>
<keyword evidence="9 11" id="KW-0413">Isomerase</keyword>
<dbReference type="PANTHER" id="PTHR43665:SF1">
    <property type="entry name" value="ISOPENTENYL-DIPHOSPHATE DELTA-ISOMERASE"/>
    <property type="match status" value="1"/>
</dbReference>
<dbReference type="GO" id="GO:0004452">
    <property type="term" value="F:isopentenyl-diphosphate delta-isomerase activity"/>
    <property type="evidence" value="ECO:0007669"/>
    <property type="project" value="UniProtKB-UniRule"/>
</dbReference>
<dbReference type="Pfam" id="PF01070">
    <property type="entry name" value="FMN_dh"/>
    <property type="match status" value="1"/>
</dbReference>
<dbReference type="Proteomes" id="UP000269097">
    <property type="component" value="Chromosome"/>
</dbReference>
<dbReference type="HAMAP" id="MF_00354">
    <property type="entry name" value="Idi_2"/>
    <property type="match status" value="1"/>
</dbReference>
<reference evidence="13 14" key="1">
    <citation type="submission" date="2018-10" db="EMBL/GenBank/DDBJ databases">
        <title>Genome Sequence of Cohnella sp.</title>
        <authorList>
            <person name="Srinivasan S."/>
            <person name="Kim M.K."/>
        </authorList>
    </citation>
    <scope>NUCLEOTIDE SEQUENCE [LARGE SCALE GENOMIC DNA]</scope>
    <source>
        <strain evidence="13 14">18JY8-7</strain>
    </source>
</reference>
<accession>A0A3G3JYL7</accession>
<keyword evidence="3 11" id="KW-0285">Flavoprotein</keyword>
<feature type="binding site" evidence="11">
    <location>
        <position position="198"/>
    </location>
    <ligand>
        <name>FMN</name>
        <dbReference type="ChEBI" id="CHEBI:58210"/>
    </ligand>
</feature>
<evidence type="ECO:0000256" key="2">
    <source>
        <dbReference type="ARBA" id="ARBA00022490"/>
    </source>
</evidence>
<evidence type="ECO:0000256" key="8">
    <source>
        <dbReference type="ARBA" id="ARBA00023229"/>
    </source>
</evidence>
<name>A0A3G3JYL7_9BACL</name>
<dbReference type="CDD" id="cd02811">
    <property type="entry name" value="IDI-2_FMN"/>
    <property type="match status" value="1"/>
</dbReference>
<feature type="binding site" evidence="11">
    <location>
        <begin position="103"/>
        <end position="105"/>
    </location>
    <ligand>
        <name>substrate</name>
    </ligand>
</feature>
<dbReference type="KEGG" id="coh:EAV92_12140"/>
<feature type="binding site" evidence="11">
    <location>
        <position position="167"/>
    </location>
    <ligand>
        <name>Mg(2+)</name>
        <dbReference type="ChEBI" id="CHEBI:18420"/>
    </ligand>
</feature>
<evidence type="ECO:0000256" key="9">
    <source>
        <dbReference type="ARBA" id="ARBA00023235"/>
    </source>
</evidence>
<organism evidence="13 14">
    <name type="scientific">Cohnella candidum</name>
    <dbReference type="NCBI Taxonomy" id="2674991"/>
    <lineage>
        <taxon>Bacteria</taxon>
        <taxon>Bacillati</taxon>
        <taxon>Bacillota</taxon>
        <taxon>Bacilli</taxon>
        <taxon>Bacillales</taxon>
        <taxon>Paenibacillaceae</taxon>
        <taxon>Cohnella</taxon>
    </lineage>
</organism>
<keyword evidence="5 11" id="KW-0479">Metal-binding</keyword>
<comment type="cofactor">
    <cofactor evidence="11">
        <name>NADPH</name>
        <dbReference type="ChEBI" id="CHEBI:57783"/>
    </cofactor>
</comment>
<feature type="binding site" evidence="11">
    <location>
        <position position="103"/>
    </location>
    <ligand>
        <name>FMN</name>
        <dbReference type="ChEBI" id="CHEBI:58210"/>
    </ligand>
</feature>
<dbReference type="EC" id="5.3.3.2" evidence="11"/>
<dbReference type="Gene3D" id="3.20.20.70">
    <property type="entry name" value="Aldolase class I"/>
    <property type="match status" value="1"/>
</dbReference>
<comment type="caution">
    <text evidence="11">Lacks conserved residue(s) required for the propagation of feature annotation.</text>
</comment>
<keyword evidence="4 11" id="KW-0288">FMN</keyword>
<feature type="binding site" evidence="11">
    <location>
        <position position="228"/>
    </location>
    <ligand>
        <name>FMN</name>
        <dbReference type="ChEBI" id="CHEBI:58210"/>
    </ligand>
</feature>
<dbReference type="GO" id="GO:0000287">
    <property type="term" value="F:magnesium ion binding"/>
    <property type="evidence" value="ECO:0007669"/>
    <property type="project" value="UniProtKB-UniRule"/>
</dbReference>
<dbReference type="GO" id="GO:0008299">
    <property type="term" value="P:isoprenoid biosynthetic process"/>
    <property type="evidence" value="ECO:0007669"/>
    <property type="project" value="UniProtKB-UniRule"/>
</dbReference>
<comment type="cofactor">
    <cofactor evidence="11">
        <name>Mg(2+)</name>
        <dbReference type="ChEBI" id="CHEBI:18420"/>
    </cofactor>
</comment>
<gene>
    <name evidence="11" type="primary">fni</name>
    <name evidence="13" type="ORF">EAV92_12140</name>
</gene>
<evidence type="ECO:0000256" key="1">
    <source>
        <dbReference type="ARBA" id="ARBA00001917"/>
    </source>
</evidence>
<keyword evidence="7 11" id="KW-0521">NADP</keyword>
<comment type="similarity">
    <text evidence="11">Belongs to the IPP isomerase type 2 family.</text>
</comment>
<feature type="domain" description="FMN-dependent dehydrogenase" evidence="12">
    <location>
        <begin position="181"/>
        <end position="339"/>
    </location>
</feature>
<keyword evidence="14" id="KW-1185">Reference proteome</keyword>
<evidence type="ECO:0000313" key="13">
    <source>
        <dbReference type="EMBL" id="AYQ73252.1"/>
    </source>
</evidence>
<dbReference type="InterPro" id="IPR011179">
    <property type="entry name" value="IPdP_isomerase"/>
</dbReference>
<evidence type="ECO:0000256" key="10">
    <source>
        <dbReference type="ARBA" id="ARBA00025810"/>
    </source>
</evidence>
<dbReference type="PIRSF" id="PIRSF003314">
    <property type="entry name" value="IPP_isomerase"/>
    <property type="match status" value="1"/>
</dbReference>
<evidence type="ECO:0000256" key="6">
    <source>
        <dbReference type="ARBA" id="ARBA00022842"/>
    </source>
</evidence>
<proteinExistence type="inferred from homology"/>
<dbReference type="SUPFAM" id="SSF51395">
    <property type="entry name" value="FMN-linked oxidoreductases"/>
    <property type="match status" value="1"/>
</dbReference>
<feature type="binding site" evidence="11">
    <location>
        <position position="131"/>
    </location>
    <ligand>
        <name>FMN</name>
        <dbReference type="ChEBI" id="CHEBI:58210"/>
    </ligand>
</feature>
<dbReference type="AlphaFoldDB" id="A0A3G3JYL7"/>
<keyword evidence="6 11" id="KW-0460">Magnesium</keyword>
<feature type="binding site" evidence="11">
    <location>
        <begin position="73"/>
        <end position="75"/>
    </location>
    <ligand>
        <name>FMN</name>
        <dbReference type="ChEBI" id="CHEBI:58210"/>
    </ligand>
</feature>